<feature type="compositionally biased region" description="Polar residues" evidence="2">
    <location>
        <begin position="337"/>
        <end position="348"/>
    </location>
</feature>
<evidence type="ECO:0000256" key="1">
    <source>
        <dbReference type="ARBA" id="ARBA00023054"/>
    </source>
</evidence>
<name>A0AAN7W6V6_9PEZI</name>
<reference evidence="4" key="1">
    <citation type="submission" date="2023-08" db="EMBL/GenBank/DDBJ databases">
        <title>Black Yeasts Isolated from many extreme environments.</title>
        <authorList>
            <person name="Coleine C."/>
            <person name="Stajich J.E."/>
            <person name="Selbmann L."/>
        </authorList>
    </citation>
    <scope>NUCLEOTIDE SEQUENCE</scope>
    <source>
        <strain evidence="4">CCFEE 5810</strain>
    </source>
</reference>
<feature type="compositionally biased region" description="Basic and acidic residues" evidence="2">
    <location>
        <begin position="393"/>
        <end position="403"/>
    </location>
</feature>
<dbReference type="InterPro" id="IPR037393">
    <property type="entry name" value="Bud22/SRFB1"/>
</dbReference>
<dbReference type="GO" id="GO:0030686">
    <property type="term" value="C:90S preribosome"/>
    <property type="evidence" value="ECO:0007669"/>
    <property type="project" value="TreeGrafter"/>
</dbReference>
<dbReference type="AlphaFoldDB" id="A0AAN7W6V6"/>
<organism evidence="4 5">
    <name type="scientific">Elasticomyces elasticus</name>
    <dbReference type="NCBI Taxonomy" id="574655"/>
    <lineage>
        <taxon>Eukaryota</taxon>
        <taxon>Fungi</taxon>
        <taxon>Dikarya</taxon>
        <taxon>Ascomycota</taxon>
        <taxon>Pezizomycotina</taxon>
        <taxon>Dothideomycetes</taxon>
        <taxon>Dothideomycetidae</taxon>
        <taxon>Mycosphaerellales</taxon>
        <taxon>Teratosphaeriaceae</taxon>
        <taxon>Elasticomyces</taxon>
    </lineage>
</organism>
<evidence type="ECO:0000313" key="5">
    <source>
        <dbReference type="Proteomes" id="UP001310594"/>
    </source>
</evidence>
<feature type="region of interest" description="Disordered" evidence="2">
    <location>
        <begin position="161"/>
        <end position="406"/>
    </location>
</feature>
<dbReference type="InterPro" id="IPR015158">
    <property type="entry name" value="Bud22_dom"/>
</dbReference>
<gene>
    <name evidence="4" type="ORF">LTR97_004569</name>
</gene>
<dbReference type="GO" id="GO:0030490">
    <property type="term" value="P:maturation of SSU-rRNA"/>
    <property type="evidence" value="ECO:0007669"/>
    <property type="project" value="TreeGrafter"/>
</dbReference>
<evidence type="ECO:0000259" key="3">
    <source>
        <dbReference type="Pfam" id="PF09073"/>
    </source>
</evidence>
<feature type="compositionally biased region" description="Basic and acidic residues" evidence="2">
    <location>
        <begin position="349"/>
        <end position="385"/>
    </location>
</feature>
<feature type="region of interest" description="Disordered" evidence="2">
    <location>
        <begin position="1"/>
        <end position="26"/>
    </location>
</feature>
<feature type="domain" description="Bud22" evidence="3">
    <location>
        <begin position="29"/>
        <end position="433"/>
    </location>
</feature>
<feature type="compositionally biased region" description="Acidic residues" evidence="2">
    <location>
        <begin position="190"/>
        <end position="206"/>
    </location>
</feature>
<dbReference type="GO" id="GO:0005634">
    <property type="term" value="C:nucleus"/>
    <property type="evidence" value="ECO:0007669"/>
    <property type="project" value="TreeGrafter"/>
</dbReference>
<protein>
    <recommendedName>
        <fullName evidence="3">Bud22 domain-containing protein</fullName>
    </recommendedName>
</protein>
<proteinExistence type="predicted"/>
<dbReference type="EMBL" id="JAVRQU010000006">
    <property type="protein sequence ID" value="KAK5701751.1"/>
    <property type="molecule type" value="Genomic_DNA"/>
</dbReference>
<dbReference type="Proteomes" id="UP001310594">
    <property type="component" value="Unassembled WGS sequence"/>
</dbReference>
<feature type="compositionally biased region" description="Basic and acidic residues" evidence="2">
    <location>
        <begin position="168"/>
        <end position="178"/>
    </location>
</feature>
<sequence length="433" mass="48038">MAKRKRDEDADDIPEPAKGAKAQRVRHKLQHGTVKLGHAFKVAKGFERQKLSRRRKNAAKESNAKDVQRIDAEAAAVKTLDTSLCARVYLYKLLTKIKAVAESQSLPPEVRKIPTLSTDTAVLNVHARLCNSNPVKEALPAVLKDIEQALGVKIAKENVPNKKRVRAKDHEADEGQQKEKRKAHAKDVSDSGDEEESSVREDDDSDVSLSRLNDRLASSDDEGDSDDEDLDVETIERRLQAEGIAQKGSKALSRKYDPAADLEVSDDDDEMASPSPEPRRAPALKKSSFVPSLSMGGYISGSGSDVEDIDEKPRKNRRGQRARQQIWEKKYGAKAQHLQNQSGSQSRDQGWDLKRGATDASERRGKDKLSDRSVREEPRKPRDLAAKQPAAEVKVKHRDDEGSLHPSWMAAKIAKEKKAAAPIAFQGKKITFD</sequence>
<accession>A0AAN7W6V6</accession>
<comment type="caution">
    <text evidence="4">The sequence shown here is derived from an EMBL/GenBank/DDBJ whole genome shotgun (WGS) entry which is preliminary data.</text>
</comment>
<keyword evidence="1" id="KW-0175">Coiled coil</keyword>
<dbReference type="PANTHER" id="PTHR23325">
    <property type="entry name" value="SERUM RESPONSE FACTOR-BINDING"/>
    <property type="match status" value="1"/>
</dbReference>
<evidence type="ECO:0000256" key="2">
    <source>
        <dbReference type="SAM" id="MobiDB-lite"/>
    </source>
</evidence>
<dbReference type="Pfam" id="PF09073">
    <property type="entry name" value="BUD22"/>
    <property type="match status" value="1"/>
</dbReference>
<dbReference type="PANTHER" id="PTHR23325:SF1">
    <property type="entry name" value="SERUM RESPONSE FACTOR-BINDING PROTEIN 1"/>
    <property type="match status" value="1"/>
</dbReference>
<feature type="compositionally biased region" description="Acidic residues" evidence="2">
    <location>
        <begin position="219"/>
        <end position="233"/>
    </location>
</feature>
<evidence type="ECO:0000313" key="4">
    <source>
        <dbReference type="EMBL" id="KAK5701751.1"/>
    </source>
</evidence>